<feature type="domain" description="DNA endonuclease I-HmuI-like NUMOD-like" evidence="2">
    <location>
        <begin position="178"/>
        <end position="215"/>
    </location>
</feature>
<dbReference type="InterPro" id="IPR054307">
    <property type="entry name" value="I-HmuI_NUMOD-like"/>
</dbReference>
<evidence type="ECO:0000313" key="3">
    <source>
        <dbReference type="EMBL" id="MPM51848.1"/>
    </source>
</evidence>
<accession>A0A645AGM0</accession>
<dbReference type="Pfam" id="PF07463">
    <property type="entry name" value="NUMOD4"/>
    <property type="match status" value="1"/>
</dbReference>
<dbReference type="InterPro" id="IPR036388">
    <property type="entry name" value="WH-like_DNA-bd_sf"/>
</dbReference>
<evidence type="ECO:0008006" key="4">
    <source>
        <dbReference type="Google" id="ProtNLM"/>
    </source>
</evidence>
<dbReference type="Gene3D" id="3.90.75.20">
    <property type="match status" value="1"/>
</dbReference>
<dbReference type="EMBL" id="VSSQ01013597">
    <property type="protein sequence ID" value="MPM51848.1"/>
    <property type="molecule type" value="Genomic_DNA"/>
</dbReference>
<comment type="caution">
    <text evidence="3">The sequence shown here is derived from an EMBL/GenBank/DDBJ whole genome shotgun (WGS) entry which is preliminary data.</text>
</comment>
<dbReference type="InterPro" id="IPR010902">
    <property type="entry name" value="NUMOD4"/>
</dbReference>
<sequence length="221" mass="24567">MVAKERANRETQTVKAGGQSCAKPILSQKIKRNGVSDMEWKPIVGYEGYYEVSNTGLVRSLDRVITDKNGVSYLRPGKEMKLSESASRSTKEKGYLVVNLHKNCVSDVRYVHSLVANAFLHNPSNLPTVNHKDGNKHNNNVDNLEWASFGENNIHALKKELRSPRGNPIIQYTIDGEHIATFKSNMEASRQTGVSRGGINHCINGRTKTSGGFVWRKVSEG</sequence>
<feature type="domain" description="NUMOD4" evidence="1">
    <location>
        <begin position="38"/>
        <end position="101"/>
    </location>
</feature>
<name>A0A645AGM0_9ZZZZ</name>
<dbReference type="SUPFAM" id="SSF54060">
    <property type="entry name" value="His-Me finger endonucleases"/>
    <property type="match status" value="1"/>
</dbReference>
<dbReference type="InterPro" id="IPR044925">
    <property type="entry name" value="His-Me_finger_sf"/>
</dbReference>
<protein>
    <recommendedName>
        <fullName evidence="4">HNH nuclease domain-containing protein</fullName>
    </recommendedName>
</protein>
<reference evidence="3" key="1">
    <citation type="submission" date="2019-08" db="EMBL/GenBank/DDBJ databases">
        <authorList>
            <person name="Kucharzyk K."/>
            <person name="Murdoch R.W."/>
            <person name="Higgins S."/>
            <person name="Loffler F."/>
        </authorList>
    </citation>
    <scope>NUCLEOTIDE SEQUENCE</scope>
</reference>
<dbReference type="Pfam" id="PF22083">
    <property type="entry name" value="I-HmuI_NUMOD-like"/>
    <property type="match status" value="1"/>
</dbReference>
<dbReference type="SMART" id="SM00497">
    <property type="entry name" value="IENR1"/>
    <property type="match status" value="1"/>
</dbReference>
<gene>
    <name evidence="3" type="ORF">SDC9_98599</name>
</gene>
<dbReference type="InterPro" id="IPR003647">
    <property type="entry name" value="Intron_nuc_1_rpt"/>
</dbReference>
<dbReference type="Gene3D" id="1.10.10.10">
    <property type="entry name" value="Winged helix-like DNA-binding domain superfamily/Winged helix DNA-binding domain"/>
    <property type="match status" value="1"/>
</dbReference>
<proteinExistence type="predicted"/>
<evidence type="ECO:0000259" key="2">
    <source>
        <dbReference type="Pfam" id="PF22083"/>
    </source>
</evidence>
<dbReference type="SUPFAM" id="SSF64496">
    <property type="entry name" value="DNA-binding domain of intron-encoded endonucleases"/>
    <property type="match status" value="1"/>
</dbReference>
<dbReference type="GO" id="GO:0016788">
    <property type="term" value="F:hydrolase activity, acting on ester bonds"/>
    <property type="evidence" value="ECO:0007669"/>
    <property type="project" value="InterPro"/>
</dbReference>
<dbReference type="AlphaFoldDB" id="A0A645AGM0"/>
<organism evidence="3">
    <name type="scientific">bioreactor metagenome</name>
    <dbReference type="NCBI Taxonomy" id="1076179"/>
    <lineage>
        <taxon>unclassified sequences</taxon>
        <taxon>metagenomes</taxon>
        <taxon>ecological metagenomes</taxon>
    </lineage>
</organism>
<evidence type="ECO:0000259" key="1">
    <source>
        <dbReference type="Pfam" id="PF07463"/>
    </source>
</evidence>